<protein>
    <recommendedName>
        <fullName evidence="16">DNA helicase RecQ</fullName>
        <ecNumber evidence="16">5.6.2.4</ecNumber>
    </recommendedName>
</protein>
<comment type="similarity">
    <text evidence="3">Belongs to the helicase family. RecQ subfamily.</text>
</comment>
<dbReference type="InterPro" id="IPR044876">
    <property type="entry name" value="HRDC_dom_sf"/>
</dbReference>
<evidence type="ECO:0000256" key="12">
    <source>
        <dbReference type="ARBA" id="ARBA00023172"/>
    </source>
</evidence>
<gene>
    <name evidence="21" type="primary">recQ</name>
    <name evidence="21" type="ORF">Maes01_02547</name>
</gene>
<organism evidence="21 22">
    <name type="scientific">Microbulbifer aestuariivivens</name>
    <dbReference type="NCBI Taxonomy" id="1908308"/>
    <lineage>
        <taxon>Bacteria</taxon>
        <taxon>Pseudomonadati</taxon>
        <taxon>Pseudomonadota</taxon>
        <taxon>Gammaproteobacteria</taxon>
        <taxon>Cellvibrionales</taxon>
        <taxon>Microbulbiferaceae</taxon>
        <taxon>Microbulbifer</taxon>
    </lineage>
</organism>
<evidence type="ECO:0000313" key="21">
    <source>
        <dbReference type="EMBL" id="GAA5525968.1"/>
    </source>
</evidence>
<dbReference type="RefSeq" id="WP_425563535.1">
    <property type="nucleotide sequence ID" value="NZ_BAABRT010000023.1"/>
</dbReference>
<dbReference type="Proteomes" id="UP001408594">
    <property type="component" value="Unassembled WGS sequence"/>
</dbReference>
<evidence type="ECO:0000256" key="13">
    <source>
        <dbReference type="ARBA" id="ARBA00023204"/>
    </source>
</evidence>
<comment type="catalytic activity">
    <reaction evidence="15">
        <text>Couples ATP hydrolysis with the unwinding of duplex DNA by translocating in the 3'-5' direction.</text>
        <dbReference type="EC" id="5.6.2.4"/>
    </reaction>
</comment>
<dbReference type="Pfam" id="PF00271">
    <property type="entry name" value="Helicase_C"/>
    <property type="match status" value="1"/>
</dbReference>
<evidence type="ECO:0000259" key="18">
    <source>
        <dbReference type="PROSITE" id="PS50967"/>
    </source>
</evidence>
<comment type="caution">
    <text evidence="21">The sequence shown here is derived from an EMBL/GenBank/DDBJ whole genome shotgun (WGS) entry which is preliminary data.</text>
</comment>
<dbReference type="InterPro" id="IPR027417">
    <property type="entry name" value="P-loop_NTPase"/>
</dbReference>
<dbReference type="Gene3D" id="1.10.10.10">
    <property type="entry name" value="Winged helix-like DNA-binding domain superfamily/Winged helix DNA-binding domain"/>
    <property type="match status" value="1"/>
</dbReference>
<evidence type="ECO:0000256" key="6">
    <source>
        <dbReference type="ARBA" id="ARBA00022763"/>
    </source>
</evidence>
<proteinExistence type="inferred from homology"/>
<dbReference type="SMART" id="SM00956">
    <property type="entry name" value="RQC"/>
    <property type="match status" value="1"/>
</dbReference>
<dbReference type="InterPro" id="IPR014001">
    <property type="entry name" value="Helicase_ATP-bd"/>
</dbReference>
<keyword evidence="8 21" id="KW-0347">Helicase</keyword>
<dbReference type="PROSITE" id="PS51192">
    <property type="entry name" value="HELICASE_ATP_BIND_1"/>
    <property type="match status" value="1"/>
</dbReference>
<dbReference type="Pfam" id="PF09382">
    <property type="entry name" value="RQC"/>
    <property type="match status" value="1"/>
</dbReference>
<dbReference type="Pfam" id="PF16124">
    <property type="entry name" value="RecQ_Zn_bind"/>
    <property type="match status" value="1"/>
</dbReference>
<evidence type="ECO:0000256" key="17">
    <source>
        <dbReference type="SAM" id="MobiDB-lite"/>
    </source>
</evidence>
<feature type="domain" description="Helicase C-terminal" evidence="20">
    <location>
        <begin position="229"/>
        <end position="376"/>
    </location>
</feature>
<dbReference type="PANTHER" id="PTHR13710:SF105">
    <property type="entry name" value="ATP-DEPENDENT DNA HELICASE Q1"/>
    <property type="match status" value="1"/>
</dbReference>
<sequence length="615" mass="68405">MNSPQPNPLQLNSPHSNSPQSILEHTFGYTHFRGSQQEIIDTVVGGDDALVLMPTGGGKSLCYQIPALAREGCGVVISPLIALMQDQVEALRAAGVRAAFLNSSLPPEQAQQIEQALLGEQLDLLYLAPERLLQPRTLDLLHRVPLSLFAIDEAHCVSQWGHDFRADYLHLNCLHEQFPSVPRIALTATADRRTRAEITQRLDLSEARHFVSSFDRPNIRYRIAQKDNPRRQLLDFIRNGHQDHSGIVYCLSRNKVESTADWLCQQGFNALPYHAGLPADLRAEHQRRFLREDGVIVVATIAFGMGIDKPDVRFVAHLDLPKSIEAYYQETGRAGRDGDPATALLLYGLEDVVKLGQMAANSEGSEEHRRQERSRLNAMLGLCEITSCRRQALLRYFAEELPEACGNCDTCLEPPQTWDGTEATAKLLSCVYRTGQRFGASHVIDVLRGSRSEKVLKFGHDQLSTYGIGADRSTAEWRGILRQLVVRGYLEVNSEAFGALQLTEACRPLLRGEEQIELRKLPAPARRAESGASRAAADIAPEHAPLWEALRACRKQLADEKGVPPYVVFHDATLREMLAARPQTEEALLSISGVGDSKLQRFGDAFLAVLRDFPH</sequence>
<dbReference type="CDD" id="cd17920">
    <property type="entry name" value="DEXHc_RecQ"/>
    <property type="match status" value="1"/>
</dbReference>
<dbReference type="EC" id="5.6.2.4" evidence="16"/>
<keyword evidence="22" id="KW-1185">Reference proteome</keyword>
<dbReference type="SMART" id="SM00341">
    <property type="entry name" value="HRDC"/>
    <property type="match status" value="1"/>
</dbReference>
<dbReference type="InterPro" id="IPR036388">
    <property type="entry name" value="WH-like_DNA-bd_sf"/>
</dbReference>
<dbReference type="NCBIfam" id="TIGR00614">
    <property type="entry name" value="recQ_fam"/>
    <property type="match status" value="1"/>
</dbReference>
<keyword evidence="14" id="KW-0413">Isomerase</keyword>
<dbReference type="GO" id="GO:0004386">
    <property type="term" value="F:helicase activity"/>
    <property type="evidence" value="ECO:0007669"/>
    <property type="project" value="UniProtKB-KW"/>
</dbReference>
<evidence type="ECO:0000259" key="19">
    <source>
        <dbReference type="PROSITE" id="PS51192"/>
    </source>
</evidence>
<evidence type="ECO:0000256" key="9">
    <source>
        <dbReference type="ARBA" id="ARBA00022833"/>
    </source>
</evidence>
<evidence type="ECO:0000259" key="20">
    <source>
        <dbReference type="PROSITE" id="PS51194"/>
    </source>
</evidence>
<evidence type="ECO:0000256" key="11">
    <source>
        <dbReference type="ARBA" id="ARBA00023125"/>
    </source>
</evidence>
<keyword evidence="12" id="KW-0233">DNA recombination</keyword>
<keyword evidence="7" id="KW-0378">Hydrolase</keyword>
<dbReference type="InterPro" id="IPR001650">
    <property type="entry name" value="Helicase_C-like"/>
</dbReference>
<feature type="domain" description="HRDC" evidence="18">
    <location>
        <begin position="540"/>
        <end position="615"/>
    </location>
</feature>
<dbReference type="InterPro" id="IPR032284">
    <property type="entry name" value="RecQ_Zn-bd"/>
</dbReference>
<keyword evidence="4" id="KW-0479">Metal-binding</keyword>
<dbReference type="InterPro" id="IPR018982">
    <property type="entry name" value="RQC_domain"/>
</dbReference>
<evidence type="ECO:0000256" key="2">
    <source>
        <dbReference type="ARBA" id="ARBA00001947"/>
    </source>
</evidence>
<dbReference type="Gene3D" id="1.10.150.80">
    <property type="entry name" value="HRDC domain"/>
    <property type="match status" value="1"/>
</dbReference>
<accession>A0ABP9WUM1</accession>
<evidence type="ECO:0000256" key="8">
    <source>
        <dbReference type="ARBA" id="ARBA00022806"/>
    </source>
</evidence>
<dbReference type="InterPro" id="IPR011545">
    <property type="entry name" value="DEAD/DEAH_box_helicase_dom"/>
</dbReference>
<dbReference type="PROSITE" id="PS51194">
    <property type="entry name" value="HELICASE_CTER"/>
    <property type="match status" value="1"/>
</dbReference>
<name>A0ABP9WUM1_9GAMM</name>
<feature type="domain" description="Helicase ATP-binding" evidence="19">
    <location>
        <begin position="40"/>
        <end position="208"/>
    </location>
</feature>
<dbReference type="InterPro" id="IPR006293">
    <property type="entry name" value="DNA_helicase_ATP-dep_RecQ_bac"/>
</dbReference>
<keyword evidence="6" id="KW-0227">DNA damage</keyword>
<dbReference type="PANTHER" id="PTHR13710">
    <property type="entry name" value="DNA HELICASE RECQ FAMILY MEMBER"/>
    <property type="match status" value="1"/>
</dbReference>
<evidence type="ECO:0000256" key="15">
    <source>
        <dbReference type="ARBA" id="ARBA00034617"/>
    </source>
</evidence>
<dbReference type="SMART" id="SM00487">
    <property type="entry name" value="DEXDc"/>
    <property type="match status" value="1"/>
</dbReference>
<keyword evidence="11" id="KW-0238">DNA-binding</keyword>
<evidence type="ECO:0000256" key="7">
    <source>
        <dbReference type="ARBA" id="ARBA00022801"/>
    </source>
</evidence>
<feature type="region of interest" description="Disordered" evidence="17">
    <location>
        <begin position="1"/>
        <end position="22"/>
    </location>
</feature>
<dbReference type="InterPro" id="IPR004589">
    <property type="entry name" value="DNA_helicase_ATP-dep_RecQ"/>
</dbReference>
<evidence type="ECO:0000256" key="4">
    <source>
        <dbReference type="ARBA" id="ARBA00022723"/>
    </source>
</evidence>
<reference evidence="21 22" key="1">
    <citation type="submission" date="2024-02" db="EMBL/GenBank/DDBJ databases">
        <title>Microbulbifer aestuariivivens NBRC 112533.</title>
        <authorList>
            <person name="Ichikawa N."/>
            <person name="Katano-Makiyama Y."/>
            <person name="Hidaka K."/>
        </authorList>
    </citation>
    <scope>NUCLEOTIDE SEQUENCE [LARGE SCALE GENOMIC DNA]</scope>
    <source>
        <strain evidence="21 22">NBRC 112533</strain>
    </source>
</reference>
<dbReference type="EMBL" id="BAABRT010000023">
    <property type="protein sequence ID" value="GAA5525968.1"/>
    <property type="molecule type" value="Genomic_DNA"/>
</dbReference>
<dbReference type="NCBIfam" id="TIGR01389">
    <property type="entry name" value="recQ"/>
    <property type="match status" value="1"/>
</dbReference>
<evidence type="ECO:0000256" key="10">
    <source>
        <dbReference type="ARBA" id="ARBA00022840"/>
    </source>
</evidence>
<dbReference type="InterPro" id="IPR002121">
    <property type="entry name" value="HRDC_dom"/>
</dbReference>
<keyword evidence="9" id="KW-0862">Zinc</keyword>
<comment type="cofactor">
    <cofactor evidence="2">
        <name>Zn(2+)</name>
        <dbReference type="ChEBI" id="CHEBI:29105"/>
    </cofactor>
</comment>
<dbReference type="CDD" id="cd18794">
    <property type="entry name" value="SF2_C_RecQ"/>
    <property type="match status" value="1"/>
</dbReference>
<dbReference type="PROSITE" id="PS50967">
    <property type="entry name" value="HRDC"/>
    <property type="match status" value="1"/>
</dbReference>
<comment type="cofactor">
    <cofactor evidence="1">
        <name>Mg(2+)</name>
        <dbReference type="ChEBI" id="CHEBI:18420"/>
    </cofactor>
</comment>
<evidence type="ECO:0000256" key="14">
    <source>
        <dbReference type="ARBA" id="ARBA00023235"/>
    </source>
</evidence>
<evidence type="ECO:0000313" key="22">
    <source>
        <dbReference type="Proteomes" id="UP001408594"/>
    </source>
</evidence>
<evidence type="ECO:0000256" key="3">
    <source>
        <dbReference type="ARBA" id="ARBA00005446"/>
    </source>
</evidence>
<dbReference type="Gene3D" id="3.40.50.300">
    <property type="entry name" value="P-loop containing nucleotide triphosphate hydrolases"/>
    <property type="match status" value="2"/>
</dbReference>
<evidence type="ECO:0000256" key="5">
    <source>
        <dbReference type="ARBA" id="ARBA00022741"/>
    </source>
</evidence>
<keyword evidence="10" id="KW-0067">ATP-binding</keyword>
<dbReference type="Pfam" id="PF00270">
    <property type="entry name" value="DEAD"/>
    <property type="match status" value="1"/>
</dbReference>
<dbReference type="Pfam" id="PF00570">
    <property type="entry name" value="HRDC"/>
    <property type="match status" value="1"/>
</dbReference>
<dbReference type="SUPFAM" id="SSF47819">
    <property type="entry name" value="HRDC-like"/>
    <property type="match status" value="1"/>
</dbReference>
<dbReference type="SMART" id="SM00490">
    <property type="entry name" value="HELICc"/>
    <property type="match status" value="1"/>
</dbReference>
<keyword evidence="5" id="KW-0547">Nucleotide-binding</keyword>
<keyword evidence="13" id="KW-0234">DNA repair</keyword>
<dbReference type="SUPFAM" id="SSF52540">
    <property type="entry name" value="P-loop containing nucleoside triphosphate hydrolases"/>
    <property type="match status" value="2"/>
</dbReference>
<evidence type="ECO:0000256" key="1">
    <source>
        <dbReference type="ARBA" id="ARBA00001946"/>
    </source>
</evidence>
<dbReference type="InterPro" id="IPR010997">
    <property type="entry name" value="HRDC-like_sf"/>
</dbReference>
<evidence type="ECO:0000256" key="16">
    <source>
        <dbReference type="NCBIfam" id="TIGR01389"/>
    </source>
</evidence>